<evidence type="ECO:0000256" key="1">
    <source>
        <dbReference type="SAM" id="MobiDB-lite"/>
    </source>
</evidence>
<evidence type="ECO:0000313" key="2">
    <source>
        <dbReference type="EMBL" id="KAJ1524903.1"/>
    </source>
</evidence>
<dbReference type="AlphaFoldDB" id="A0AAV7XML5"/>
<organism evidence="2 3">
    <name type="scientific">Megalurothrips usitatus</name>
    <name type="common">bean blossom thrips</name>
    <dbReference type="NCBI Taxonomy" id="439358"/>
    <lineage>
        <taxon>Eukaryota</taxon>
        <taxon>Metazoa</taxon>
        <taxon>Ecdysozoa</taxon>
        <taxon>Arthropoda</taxon>
        <taxon>Hexapoda</taxon>
        <taxon>Insecta</taxon>
        <taxon>Pterygota</taxon>
        <taxon>Neoptera</taxon>
        <taxon>Paraneoptera</taxon>
        <taxon>Thysanoptera</taxon>
        <taxon>Terebrantia</taxon>
        <taxon>Thripoidea</taxon>
        <taxon>Thripidae</taxon>
        <taxon>Megalurothrips</taxon>
    </lineage>
</organism>
<protein>
    <submittedName>
        <fullName evidence="2">Uncharacterized protein</fullName>
    </submittedName>
</protein>
<keyword evidence="3" id="KW-1185">Reference proteome</keyword>
<name>A0AAV7XML5_9NEOP</name>
<dbReference type="EMBL" id="JAPTSV010000008">
    <property type="protein sequence ID" value="KAJ1524903.1"/>
    <property type="molecule type" value="Genomic_DNA"/>
</dbReference>
<reference evidence="2" key="1">
    <citation type="submission" date="2022-12" db="EMBL/GenBank/DDBJ databases">
        <title>Chromosome-level genome assembly of the bean flower thrips Megalurothrips usitatus.</title>
        <authorList>
            <person name="Ma L."/>
            <person name="Liu Q."/>
            <person name="Li H."/>
            <person name="Cai W."/>
        </authorList>
    </citation>
    <scope>NUCLEOTIDE SEQUENCE</scope>
    <source>
        <strain evidence="2">Cailab_2022a</strain>
    </source>
</reference>
<dbReference type="Proteomes" id="UP001075354">
    <property type="component" value="Chromosome 8"/>
</dbReference>
<gene>
    <name evidence="2" type="ORF">ONE63_009762</name>
</gene>
<sequence length="162" mass="17380">MSMCSVSVNVQYLDGGARVGVVGGGAATADFQGLPPPPPPSPATHALPLLGSLNGHHGLNNNNNNNSNNNMNGGLLSPHLGNNNNNSRHLQHHLPAPQHQLHQLHQLQVNPVEDSAASARWTHYQQLWRQHQIILNGKESPAVTAVSGRASATRTPGRRRRL</sequence>
<feature type="region of interest" description="Disordered" evidence="1">
    <location>
        <begin position="31"/>
        <end position="91"/>
    </location>
</feature>
<evidence type="ECO:0000313" key="3">
    <source>
        <dbReference type="Proteomes" id="UP001075354"/>
    </source>
</evidence>
<proteinExistence type="predicted"/>
<accession>A0AAV7XML5</accession>
<comment type="caution">
    <text evidence="2">The sequence shown here is derived from an EMBL/GenBank/DDBJ whole genome shotgun (WGS) entry which is preliminary data.</text>
</comment>
<feature type="compositionally biased region" description="Low complexity" evidence="1">
    <location>
        <begin position="43"/>
        <end position="77"/>
    </location>
</feature>